<evidence type="ECO:0000256" key="12">
    <source>
        <dbReference type="ARBA" id="ARBA00025707"/>
    </source>
</evidence>
<evidence type="ECO:0000256" key="8">
    <source>
        <dbReference type="ARBA" id="ARBA00023098"/>
    </source>
</evidence>
<gene>
    <name evidence="13" type="ORF">NSK_006613</name>
</gene>
<evidence type="ECO:0000313" key="13">
    <source>
        <dbReference type="EMBL" id="TFJ81945.1"/>
    </source>
</evidence>
<accession>A0A4D9CWS6</accession>
<dbReference type="InterPro" id="IPR036265">
    <property type="entry name" value="HIT-like_sf"/>
</dbReference>
<comment type="pathway">
    <text evidence="12">Phospholipid metabolism.</text>
</comment>
<evidence type="ECO:0000256" key="2">
    <source>
        <dbReference type="ARBA" id="ARBA00005189"/>
    </source>
</evidence>
<dbReference type="OrthoDB" id="10284233at2759"/>
<keyword evidence="3" id="KW-1003">Cell membrane</keyword>
<dbReference type="GO" id="GO:0008654">
    <property type="term" value="P:phospholipid biosynthetic process"/>
    <property type="evidence" value="ECO:0007669"/>
    <property type="project" value="UniProtKB-KW"/>
</dbReference>
<keyword evidence="14" id="KW-1185">Reference proteome</keyword>
<dbReference type="InterPro" id="IPR003763">
    <property type="entry name" value="CDP-diacylglyc_Pase"/>
</dbReference>
<protein>
    <submittedName>
        <fullName evidence="13">Uncharacterized protein</fullName>
    </submittedName>
</protein>
<evidence type="ECO:0000256" key="3">
    <source>
        <dbReference type="ARBA" id="ARBA00022475"/>
    </source>
</evidence>
<keyword evidence="11" id="KW-1208">Phospholipid metabolism</keyword>
<dbReference type="SUPFAM" id="SSF54197">
    <property type="entry name" value="HIT-like"/>
    <property type="match status" value="1"/>
</dbReference>
<evidence type="ECO:0000256" key="9">
    <source>
        <dbReference type="ARBA" id="ARBA00023136"/>
    </source>
</evidence>
<keyword evidence="7" id="KW-1133">Transmembrane helix</keyword>
<keyword evidence="6" id="KW-0378">Hydrolase</keyword>
<evidence type="ECO:0000256" key="11">
    <source>
        <dbReference type="ARBA" id="ARBA00023264"/>
    </source>
</evidence>
<keyword evidence="4" id="KW-0444">Lipid biosynthesis</keyword>
<evidence type="ECO:0000256" key="6">
    <source>
        <dbReference type="ARBA" id="ARBA00022801"/>
    </source>
</evidence>
<dbReference type="EMBL" id="SDOX01000121">
    <property type="protein sequence ID" value="TFJ81945.1"/>
    <property type="molecule type" value="Genomic_DNA"/>
</dbReference>
<organism evidence="13 14">
    <name type="scientific">Nannochloropsis salina CCMP1776</name>
    <dbReference type="NCBI Taxonomy" id="1027361"/>
    <lineage>
        <taxon>Eukaryota</taxon>
        <taxon>Sar</taxon>
        <taxon>Stramenopiles</taxon>
        <taxon>Ochrophyta</taxon>
        <taxon>Eustigmatophyceae</taxon>
        <taxon>Eustigmatales</taxon>
        <taxon>Monodopsidaceae</taxon>
        <taxon>Microchloropsis</taxon>
        <taxon>Microchloropsis salina</taxon>
    </lineage>
</organism>
<evidence type="ECO:0000256" key="1">
    <source>
        <dbReference type="ARBA" id="ARBA00004162"/>
    </source>
</evidence>
<reference evidence="13 14" key="1">
    <citation type="submission" date="2019-01" db="EMBL/GenBank/DDBJ databases">
        <title>Nuclear Genome Assembly of the Microalgal Biofuel strain Nannochloropsis salina CCMP1776.</title>
        <authorList>
            <person name="Hovde B."/>
        </authorList>
    </citation>
    <scope>NUCLEOTIDE SEQUENCE [LARGE SCALE GENOMIC DNA]</scope>
    <source>
        <strain evidence="13 14">CCMP1776</strain>
    </source>
</reference>
<keyword evidence="10" id="KW-0594">Phospholipid biosynthesis</keyword>
<keyword evidence="9" id="KW-0472">Membrane</keyword>
<dbReference type="Proteomes" id="UP000355283">
    <property type="component" value="Unassembled WGS sequence"/>
</dbReference>
<dbReference type="AlphaFoldDB" id="A0A4D9CWS6"/>
<comment type="subcellular location">
    <subcellularLocation>
        <location evidence="1">Cell membrane</location>
        <topology evidence="1">Single-pass membrane protein</topology>
    </subcellularLocation>
</comment>
<sequence>MNYNLPPDESAVGTGNFLPFDRYGVLANFRRTCDNPESITRSQACLLWRKIRGGYYQGPLTSLPCTQGEQCYQTQDGKHTLLATSANDPAHYLLMPGSKAADWPVIGIEDRQVLSPALEHIWDLAWLLAFKPYQQLPFLPFGSEADLPVSVTSCNIGIALDPASTRSQHQLHLHIARIPSTLRRLFVGRFDNYATWTKLRVPITRKLESEWPIAYARYFDLSAASHGDLGGLDNAGIDPFTTTSNSGTARNGSPRMGGPGRYGIFHQAFSFANFDPLYMQAWGLLLIPDEEPIDLRDEHARLPRGFYLVLSTNNMLGTWNPFQNTTETQNDFFAPELLLCSSYSAGDGQFWTQEECYGQAPKAVRFAVQNGTYSHFSDLLIAQQRSQDAL</sequence>
<dbReference type="Gene3D" id="3.30.428.30">
    <property type="entry name" value="HIT family - CDH-like"/>
    <property type="match status" value="1"/>
</dbReference>
<dbReference type="GO" id="GO:0008715">
    <property type="term" value="F:CDP-diacylglycerol diphosphatase activity"/>
    <property type="evidence" value="ECO:0007669"/>
    <property type="project" value="InterPro"/>
</dbReference>
<dbReference type="Pfam" id="PF02611">
    <property type="entry name" value="CDH"/>
    <property type="match status" value="1"/>
</dbReference>
<evidence type="ECO:0000256" key="4">
    <source>
        <dbReference type="ARBA" id="ARBA00022516"/>
    </source>
</evidence>
<comment type="caution">
    <text evidence="13">The sequence shown here is derived from an EMBL/GenBank/DDBJ whole genome shotgun (WGS) entry which is preliminary data.</text>
</comment>
<keyword evidence="5" id="KW-0812">Transmembrane</keyword>
<evidence type="ECO:0000256" key="5">
    <source>
        <dbReference type="ARBA" id="ARBA00022692"/>
    </source>
</evidence>
<proteinExistence type="predicted"/>
<evidence type="ECO:0000313" key="14">
    <source>
        <dbReference type="Proteomes" id="UP000355283"/>
    </source>
</evidence>
<keyword evidence="8" id="KW-0443">Lipid metabolism</keyword>
<dbReference type="GO" id="GO:0005886">
    <property type="term" value="C:plasma membrane"/>
    <property type="evidence" value="ECO:0007669"/>
    <property type="project" value="UniProtKB-SubCell"/>
</dbReference>
<comment type="pathway">
    <text evidence="2">Lipid metabolism.</text>
</comment>
<name>A0A4D9CWS6_9STRA</name>
<evidence type="ECO:0000256" key="10">
    <source>
        <dbReference type="ARBA" id="ARBA00023209"/>
    </source>
</evidence>
<evidence type="ECO:0000256" key="7">
    <source>
        <dbReference type="ARBA" id="ARBA00022989"/>
    </source>
</evidence>